<dbReference type="Proteomes" id="UP000198751">
    <property type="component" value="Chromosome I"/>
</dbReference>
<evidence type="ECO:0000313" key="2">
    <source>
        <dbReference type="Proteomes" id="UP000198751"/>
    </source>
</evidence>
<name>A0A1H1TKF6_9MICC</name>
<dbReference type="AlphaFoldDB" id="A0A1H1TKF6"/>
<protein>
    <recommendedName>
        <fullName evidence="3">Rho-binding antiterminator</fullName>
    </recommendedName>
</protein>
<accession>A0A1H1TKF6</accession>
<reference evidence="2" key="1">
    <citation type="submission" date="2016-10" db="EMBL/GenBank/DDBJ databases">
        <authorList>
            <person name="Varghese N."/>
            <person name="Submissions S."/>
        </authorList>
    </citation>
    <scope>NUCLEOTIDE SEQUENCE [LARGE SCALE GENOMIC DNA]</scope>
    <source>
        <strain evidence="2">IMMIB L-1606</strain>
    </source>
</reference>
<organism evidence="1 2">
    <name type="scientific">Pseudarthrobacter equi</name>
    <dbReference type="NCBI Taxonomy" id="728066"/>
    <lineage>
        <taxon>Bacteria</taxon>
        <taxon>Bacillati</taxon>
        <taxon>Actinomycetota</taxon>
        <taxon>Actinomycetes</taxon>
        <taxon>Micrococcales</taxon>
        <taxon>Micrococcaceae</taxon>
        <taxon>Pseudarthrobacter</taxon>
    </lineage>
</organism>
<proteinExistence type="predicted"/>
<dbReference type="OrthoDB" id="4881289at2"/>
<gene>
    <name evidence="1" type="ORF">SAMN04489743_0431</name>
</gene>
<dbReference type="EMBL" id="LT629779">
    <property type="protein sequence ID" value="SDS60561.1"/>
    <property type="molecule type" value="Genomic_DNA"/>
</dbReference>
<evidence type="ECO:0000313" key="1">
    <source>
        <dbReference type="EMBL" id="SDS60561.1"/>
    </source>
</evidence>
<sequence>MVNGDEEYRILSCAELRPGEFIEARINDRLLLRGEVAEIMPSQELLWIREESLGCRRLLDLTEIDIYRIQGSTPGL</sequence>
<keyword evidence="2" id="KW-1185">Reference proteome</keyword>
<dbReference type="RefSeq" id="WP_157693412.1">
    <property type="nucleotide sequence ID" value="NZ_LT629779.1"/>
</dbReference>
<evidence type="ECO:0008006" key="3">
    <source>
        <dbReference type="Google" id="ProtNLM"/>
    </source>
</evidence>